<comment type="caution">
    <text evidence="2">The sequence shown here is derived from an EMBL/GenBank/DDBJ whole genome shotgun (WGS) entry which is preliminary data.</text>
</comment>
<name>A0A8H4RP92_9HELO</name>
<gene>
    <name evidence="2" type="ORF">G7Y89_g4936</name>
</gene>
<dbReference type="InterPro" id="IPR021986">
    <property type="entry name" value="Spherulin4"/>
</dbReference>
<evidence type="ECO:0000313" key="3">
    <source>
        <dbReference type="Proteomes" id="UP000566819"/>
    </source>
</evidence>
<dbReference type="EMBL" id="JAAMPI010000281">
    <property type="protein sequence ID" value="KAF4633188.1"/>
    <property type="molecule type" value="Genomic_DNA"/>
</dbReference>
<accession>A0A8H4RP92</accession>
<proteinExistence type="predicted"/>
<evidence type="ECO:0000256" key="1">
    <source>
        <dbReference type="SAM" id="MobiDB-lite"/>
    </source>
</evidence>
<protein>
    <submittedName>
        <fullName evidence="2">Uncharacterized protein</fullName>
    </submittedName>
</protein>
<feature type="compositionally biased region" description="Basic and acidic residues" evidence="1">
    <location>
        <begin position="142"/>
        <end position="151"/>
    </location>
</feature>
<dbReference type="AlphaFoldDB" id="A0A8H4RP92"/>
<organism evidence="2 3">
    <name type="scientific">Cudoniella acicularis</name>
    <dbReference type="NCBI Taxonomy" id="354080"/>
    <lineage>
        <taxon>Eukaryota</taxon>
        <taxon>Fungi</taxon>
        <taxon>Dikarya</taxon>
        <taxon>Ascomycota</taxon>
        <taxon>Pezizomycotina</taxon>
        <taxon>Leotiomycetes</taxon>
        <taxon>Helotiales</taxon>
        <taxon>Tricladiaceae</taxon>
        <taxon>Cudoniella</taxon>
    </lineage>
</organism>
<dbReference type="Pfam" id="PF12138">
    <property type="entry name" value="Spherulin4"/>
    <property type="match status" value="1"/>
</dbReference>
<sequence>MLRPIADVYKDITVCANWKNHITWGSDYHMSGVFFDETAYDYNATTIDYMTNVTTFARTSLGAGNDLVVFNPGRVVPAECSSSNSKVTENYNPEGPPRSMASLNFIKQLVGAYEIRNEETIQAAQMAVVGALLTEKRIEKKKVEDKKDAKKPNPRLQSYNKSRRTSFKMPNYFIAVLMGQEANNEATMRLKREEKVVKEQQISKEIATTKQKLTELEKRKLAVIQDEQQVIKVYNRRIKIAKHKLAIQIAPDRKNWREWDDAELVRRFENGDVDYDMVNKVEFTTALTNAYSTCKPELQKISQSKLQEIAKAVTKFNSSMENIEGEMG</sequence>
<dbReference type="OrthoDB" id="5342184at2759"/>
<keyword evidence="3" id="KW-1185">Reference proteome</keyword>
<evidence type="ECO:0000313" key="2">
    <source>
        <dbReference type="EMBL" id="KAF4633188.1"/>
    </source>
</evidence>
<feature type="region of interest" description="Disordered" evidence="1">
    <location>
        <begin position="142"/>
        <end position="162"/>
    </location>
</feature>
<reference evidence="2 3" key="1">
    <citation type="submission" date="2020-03" db="EMBL/GenBank/DDBJ databases">
        <title>Draft Genome Sequence of Cudoniella acicularis.</title>
        <authorList>
            <person name="Buettner E."/>
            <person name="Kellner H."/>
        </authorList>
    </citation>
    <scope>NUCLEOTIDE SEQUENCE [LARGE SCALE GENOMIC DNA]</scope>
    <source>
        <strain evidence="2 3">DSM 108380</strain>
    </source>
</reference>
<dbReference type="Proteomes" id="UP000566819">
    <property type="component" value="Unassembled WGS sequence"/>
</dbReference>